<keyword evidence="7 9" id="KW-1133">Transmembrane helix</keyword>
<comment type="similarity">
    <text evidence="4">Belongs to the UbiA prenyltransferase family.</text>
</comment>
<feature type="transmembrane region" description="Helical" evidence="9">
    <location>
        <begin position="194"/>
        <end position="212"/>
    </location>
</feature>
<dbReference type="GO" id="GO:0005743">
    <property type="term" value="C:mitochondrial inner membrane"/>
    <property type="evidence" value="ECO:0007669"/>
    <property type="project" value="TreeGrafter"/>
</dbReference>
<dbReference type="RefSeq" id="XP_025489234.1">
    <property type="nucleotide sequence ID" value="XM_025630122.1"/>
</dbReference>
<keyword evidence="6 9" id="KW-0812">Transmembrane</keyword>
<evidence type="ECO:0000256" key="8">
    <source>
        <dbReference type="ARBA" id="ARBA00023136"/>
    </source>
</evidence>
<evidence type="ECO:0000256" key="3">
    <source>
        <dbReference type="ARBA" id="ARBA00005179"/>
    </source>
</evidence>
<dbReference type="PANTHER" id="PTHR11048:SF28">
    <property type="entry name" value="4-HYDROXYBENZOATE POLYPRENYLTRANSFERASE, MITOCHONDRIAL"/>
    <property type="match status" value="1"/>
</dbReference>
<evidence type="ECO:0000256" key="5">
    <source>
        <dbReference type="ARBA" id="ARBA00022679"/>
    </source>
</evidence>
<dbReference type="AlphaFoldDB" id="A0A319C1S3"/>
<accession>A0A319C1S3</accession>
<organism evidence="10 11">
    <name type="scientific">Aspergillus uvarum CBS 121591</name>
    <dbReference type="NCBI Taxonomy" id="1448315"/>
    <lineage>
        <taxon>Eukaryota</taxon>
        <taxon>Fungi</taxon>
        <taxon>Dikarya</taxon>
        <taxon>Ascomycota</taxon>
        <taxon>Pezizomycotina</taxon>
        <taxon>Eurotiomycetes</taxon>
        <taxon>Eurotiomycetidae</taxon>
        <taxon>Eurotiales</taxon>
        <taxon>Aspergillaceae</taxon>
        <taxon>Aspergillus</taxon>
        <taxon>Aspergillus subgen. Circumdati</taxon>
    </lineage>
</organism>
<reference evidence="10 11" key="1">
    <citation type="submission" date="2016-12" db="EMBL/GenBank/DDBJ databases">
        <title>The genomes of Aspergillus section Nigri reveals drivers in fungal speciation.</title>
        <authorList>
            <consortium name="DOE Joint Genome Institute"/>
            <person name="Vesth T.C."/>
            <person name="Nybo J."/>
            <person name="Theobald S."/>
            <person name="Brandl J."/>
            <person name="Frisvad J.C."/>
            <person name="Nielsen K.F."/>
            <person name="Lyhne E.K."/>
            <person name="Kogle M.E."/>
            <person name="Kuo A."/>
            <person name="Riley R."/>
            <person name="Clum A."/>
            <person name="Nolan M."/>
            <person name="Lipzen A."/>
            <person name="Salamov A."/>
            <person name="Henrissat B."/>
            <person name="Wiebenga A."/>
            <person name="De Vries R.P."/>
            <person name="Grigoriev I.V."/>
            <person name="Mortensen U.H."/>
            <person name="Andersen M.R."/>
            <person name="Baker S.E."/>
        </authorList>
    </citation>
    <scope>NUCLEOTIDE SEQUENCE [LARGE SCALE GENOMIC DNA]</scope>
    <source>
        <strain evidence="10 11">CBS 121591</strain>
    </source>
</reference>
<sequence length="289" mass="30719">MYHQRRPCGRCIPLADPSSAPSTSVPNRIATNLCAPGNLQTPSTISLTKTWTGRCLGAESAPGPGSSIYNPSQYLRCSPSGSARSSLRLGSSPRIPAYPIVAVVCSCIYPLGKRVTNYSQAIPGAMFAAGFLWGYESTGLRLASQAHMVKISAGSMMGVLCLWVVMLDVIYAFQDVADDPSAGIWSMSFRFQNSSQRLFMVLGILYTTFFFGEWGCCKSGPIFCCCCRVRGGNAVRQPGLGGYHVQGELPVEGVSVDGGNCVFGTVWDCVSERFAVGTAAASTCLVSPV</sequence>
<dbReference type="Gene3D" id="1.20.120.1780">
    <property type="entry name" value="UbiA prenyltransferase"/>
    <property type="match status" value="1"/>
</dbReference>
<keyword evidence="8 9" id="KW-0472">Membrane</keyword>
<keyword evidence="5" id="KW-0808">Transferase</keyword>
<evidence type="ECO:0000256" key="2">
    <source>
        <dbReference type="ARBA" id="ARBA00004141"/>
    </source>
</evidence>
<dbReference type="GO" id="GO:0008412">
    <property type="term" value="F:4-hydroxybenzoate polyprenyltransferase activity"/>
    <property type="evidence" value="ECO:0007669"/>
    <property type="project" value="TreeGrafter"/>
</dbReference>
<evidence type="ECO:0000256" key="9">
    <source>
        <dbReference type="SAM" id="Phobius"/>
    </source>
</evidence>
<dbReference type="PANTHER" id="PTHR11048">
    <property type="entry name" value="PRENYLTRANSFERASES"/>
    <property type="match status" value="1"/>
</dbReference>
<dbReference type="Pfam" id="PF01040">
    <property type="entry name" value="UbiA"/>
    <property type="match status" value="1"/>
</dbReference>
<evidence type="ECO:0000256" key="6">
    <source>
        <dbReference type="ARBA" id="ARBA00022692"/>
    </source>
</evidence>
<dbReference type="OrthoDB" id="18170at2759"/>
<dbReference type="GeneID" id="37132863"/>
<dbReference type="VEuPathDB" id="FungiDB:BO82DRAFT_146402"/>
<comment type="cofactor">
    <cofactor evidence="1">
        <name>Mg(2+)</name>
        <dbReference type="ChEBI" id="CHEBI:18420"/>
    </cofactor>
</comment>
<evidence type="ECO:0000313" key="11">
    <source>
        <dbReference type="Proteomes" id="UP000248340"/>
    </source>
</evidence>
<evidence type="ECO:0000256" key="7">
    <source>
        <dbReference type="ARBA" id="ARBA00022989"/>
    </source>
</evidence>
<evidence type="ECO:0000313" key="10">
    <source>
        <dbReference type="EMBL" id="PYH79034.1"/>
    </source>
</evidence>
<feature type="transmembrane region" description="Helical" evidence="9">
    <location>
        <begin position="156"/>
        <end position="174"/>
    </location>
</feature>
<dbReference type="InterPro" id="IPR039653">
    <property type="entry name" value="Prenyltransferase"/>
</dbReference>
<dbReference type="EMBL" id="KZ821723">
    <property type="protein sequence ID" value="PYH79034.1"/>
    <property type="molecule type" value="Genomic_DNA"/>
</dbReference>
<comment type="subcellular location">
    <subcellularLocation>
        <location evidence="2">Membrane</location>
        <topology evidence="2">Multi-pass membrane protein</topology>
    </subcellularLocation>
</comment>
<evidence type="ECO:0000256" key="1">
    <source>
        <dbReference type="ARBA" id="ARBA00001946"/>
    </source>
</evidence>
<dbReference type="STRING" id="1448315.A0A319C1S3"/>
<comment type="pathway">
    <text evidence="3">Secondary metabolite biosynthesis.</text>
</comment>
<dbReference type="Proteomes" id="UP000248340">
    <property type="component" value="Unassembled WGS sequence"/>
</dbReference>
<dbReference type="InterPro" id="IPR000537">
    <property type="entry name" value="UbiA_prenyltransferase"/>
</dbReference>
<name>A0A319C1S3_9EURO</name>
<protein>
    <submittedName>
        <fullName evidence="10">Uncharacterized protein</fullName>
    </submittedName>
</protein>
<dbReference type="GO" id="GO:0006744">
    <property type="term" value="P:ubiquinone biosynthetic process"/>
    <property type="evidence" value="ECO:0007669"/>
    <property type="project" value="TreeGrafter"/>
</dbReference>
<gene>
    <name evidence="10" type="ORF">BO82DRAFT_146402</name>
</gene>
<proteinExistence type="inferred from homology"/>
<evidence type="ECO:0000256" key="4">
    <source>
        <dbReference type="ARBA" id="ARBA00005985"/>
    </source>
</evidence>
<keyword evidence="11" id="KW-1185">Reference proteome</keyword>